<dbReference type="InterPro" id="IPR036465">
    <property type="entry name" value="vWFA_dom_sf"/>
</dbReference>
<name>A0ABU9E9C9_9BACT</name>
<dbReference type="EMBL" id="JBBHLI010000005">
    <property type="protein sequence ID" value="MEK9501346.1"/>
    <property type="molecule type" value="Genomic_DNA"/>
</dbReference>
<protein>
    <submittedName>
        <fullName evidence="2">DUF58 domain-containing protein</fullName>
    </submittedName>
</protein>
<accession>A0ABU9E9C9</accession>
<dbReference type="InterPro" id="IPR002035">
    <property type="entry name" value="VWF_A"/>
</dbReference>
<feature type="domain" description="VWFA" evidence="1">
    <location>
        <begin position="90"/>
        <end position="250"/>
    </location>
</feature>
<dbReference type="InterPro" id="IPR002881">
    <property type="entry name" value="DUF58"/>
</dbReference>
<reference evidence="2 3" key="1">
    <citation type="submission" date="2024-02" db="EMBL/GenBank/DDBJ databases">
        <title>A novel Gemmatimonadota bacterium.</title>
        <authorList>
            <person name="Du Z.-J."/>
            <person name="Ye Y.-Q."/>
        </authorList>
    </citation>
    <scope>NUCLEOTIDE SEQUENCE [LARGE SCALE GENOMIC DNA]</scope>
    <source>
        <strain evidence="2 3">DH-20</strain>
    </source>
</reference>
<dbReference type="PANTHER" id="PTHR33608:SF7">
    <property type="entry name" value="DUF58 DOMAIN-CONTAINING PROTEIN"/>
    <property type="match status" value="1"/>
</dbReference>
<sequence>MTHARARAGAPGAQFLDPRVLARIDNLELLARTVVDGFLNGLHRAPYLGLSMDFAEHRAYVPGDDTRHLDWRLFARTDRHYVKQYEAETNANVVALVDVSASMNYASDPEGVTKLDYARYLAACLLHFSRGQRDRVGLVTFDDRIRDYVPASARNLDRALHALARAEAGSPGDLHPALLTATERVGRKGIVAVISDFYEPIDRAMESLRLLRGRGHDLVVFRVMDPAELEFSFADPTNLEDLETGEQLPIVPKKLKAGYDQLVSDHVRTLEERCTAEQIDHVLLDTSQPLDMALFRYLTIREKKARRR</sequence>
<dbReference type="SMART" id="SM00327">
    <property type="entry name" value="VWA"/>
    <property type="match status" value="1"/>
</dbReference>
<dbReference type="PANTHER" id="PTHR33608">
    <property type="entry name" value="BLL2464 PROTEIN"/>
    <property type="match status" value="1"/>
</dbReference>
<dbReference type="CDD" id="cd00198">
    <property type="entry name" value="vWFA"/>
    <property type="match status" value="1"/>
</dbReference>
<evidence type="ECO:0000313" key="2">
    <source>
        <dbReference type="EMBL" id="MEK9501346.1"/>
    </source>
</evidence>
<dbReference type="SUPFAM" id="SSF53300">
    <property type="entry name" value="vWA-like"/>
    <property type="match status" value="1"/>
</dbReference>
<dbReference type="Pfam" id="PF01882">
    <property type="entry name" value="DUF58"/>
    <property type="match status" value="1"/>
</dbReference>
<evidence type="ECO:0000259" key="1">
    <source>
        <dbReference type="SMART" id="SM00327"/>
    </source>
</evidence>
<dbReference type="RefSeq" id="WP_405286837.1">
    <property type="nucleotide sequence ID" value="NZ_JBBHLI010000005.1"/>
</dbReference>
<proteinExistence type="predicted"/>
<keyword evidence="3" id="KW-1185">Reference proteome</keyword>
<comment type="caution">
    <text evidence="2">The sequence shown here is derived from an EMBL/GenBank/DDBJ whole genome shotgun (WGS) entry which is preliminary data.</text>
</comment>
<organism evidence="2 3">
    <name type="scientific">Gaopeijia maritima</name>
    <dbReference type="NCBI Taxonomy" id="3119007"/>
    <lineage>
        <taxon>Bacteria</taxon>
        <taxon>Pseudomonadati</taxon>
        <taxon>Gemmatimonadota</taxon>
        <taxon>Longimicrobiia</taxon>
        <taxon>Gaopeijiales</taxon>
        <taxon>Gaopeijiaceae</taxon>
        <taxon>Gaopeijia</taxon>
    </lineage>
</organism>
<dbReference type="Proteomes" id="UP001484239">
    <property type="component" value="Unassembled WGS sequence"/>
</dbReference>
<dbReference type="Gene3D" id="3.40.50.410">
    <property type="entry name" value="von Willebrand factor, type A domain"/>
    <property type="match status" value="1"/>
</dbReference>
<gene>
    <name evidence="2" type="ORF">WI372_10200</name>
</gene>
<evidence type="ECO:0000313" key="3">
    <source>
        <dbReference type="Proteomes" id="UP001484239"/>
    </source>
</evidence>